<gene>
    <name evidence="14" type="primary">SEC11_1</name>
    <name evidence="14" type="ORF">VKT23_001568</name>
</gene>
<dbReference type="NCBIfam" id="TIGR02228">
    <property type="entry name" value="sigpep_I_arch"/>
    <property type="match status" value="1"/>
</dbReference>
<comment type="subunit">
    <text evidence="13">Component of the signal peptidase complex (SPC) composed of a catalytic subunit SEC11 and three accessory subunits SPC1, SPC2 and SPC3. The complex induces a local thinning of the ER membrane which is used to measure the length of the signal peptide (SP) h-region of protein substrates. This ensures the selectivity of the complex towards h-regions shorter than 18-20 amino acids. SPC associates with the translocon complex.</text>
</comment>
<protein>
    <recommendedName>
        <fullName evidence="5">Signal peptidase complex catalytic subunit SEC11</fullName>
        <ecNumber evidence="4">3.4.21.89</ecNumber>
    </recommendedName>
    <alternativeName>
        <fullName evidence="6">Signal peptidase complex catalytic subunit sec11</fullName>
    </alternativeName>
</protein>
<keyword evidence="9" id="KW-0735">Signal-anchor</keyword>
<evidence type="ECO:0000256" key="5">
    <source>
        <dbReference type="ARBA" id="ARBA00019685"/>
    </source>
</evidence>
<evidence type="ECO:0000313" key="14">
    <source>
        <dbReference type="EMBL" id="KAK7470127.1"/>
    </source>
</evidence>
<organism evidence="14 15">
    <name type="scientific">Marasmiellus scandens</name>
    <dbReference type="NCBI Taxonomy" id="2682957"/>
    <lineage>
        <taxon>Eukaryota</taxon>
        <taxon>Fungi</taxon>
        <taxon>Dikarya</taxon>
        <taxon>Basidiomycota</taxon>
        <taxon>Agaricomycotina</taxon>
        <taxon>Agaricomycetes</taxon>
        <taxon>Agaricomycetidae</taxon>
        <taxon>Agaricales</taxon>
        <taxon>Marasmiineae</taxon>
        <taxon>Omphalotaceae</taxon>
        <taxon>Marasmiellus</taxon>
    </lineage>
</organism>
<proteinExistence type="inferred from homology"/>
<comment type="caution">
    <text evidence="14">The sequence shown here is derived from an EMBL/GenBank/DDBJ whole genome shotgun (WGS) entry which is preliminary data.</text>
</comment>
<keyword evidence="8" id="KW-0256">Endoplasmic reticulum</keyword>
<dbReference type="InterPro" id="IPR036286">
    <property type="entry name" value="LexA/Signal_pep-like_sf"/>
</dbReference>
<keyword evidence="15" id="KW-1185">Reference proteome</keyword>
<keyword evidence="11" id="KW-0472">Membrane</keyword>
<evidence type="ECO:0000256" key="6">
    <source>
        <dbReference type="ARBA" id="ARBA00021755"/>
    </source>
</evidence>
<comment type="similarity">
    <text evidence="3">Belongs to the peptidase S26B family.</text>
</comment>
<dbReference type="GO" id="GO:0009003">
    <property type="term" value="F:signal peptidase activity"/>
    <property type="evidence" value="ECO:0007669"/>
    <property type="project" value="UniProtKB-EC"/>
</dbReference>
<comment type="function">
    <text evidence="12">Catalytic component of the signal peptidase complex (SPC) which catalyzes the cleavage of N-terminal signal sequences from nascent proteins as they are translocated into the lumen of the endoplasmic reticulum. Specifically cleaves N-terminal signal peptides that contain a hydrophobic alpha-helix (h-region) shorter than 18-20 amino acids.</text>
</comment>
<accession>A0ABR1K0M1</accession>
<evidence type="ECO:0000256" key="10">
    <source>
        <dbReference type="ARBA" id="ARBA00022989"/>
    </source>
</evidence>
<evidence type="ECO:0000256" key="12">
    <source>
        <dbReference type="ARBA" id="ARBA00045533"/>
    </source>
</evidence>
<evidence type="ECO:0000256" key="3">
    <source>
        <dbReference type="ARBA" id="ARBA00011035"/>
    </source>
</evidence>
<dbReference type="PANTHER" id="PTHR10806">
    <property type="entry name" value="SIGNAL PEPTIDASE COMPLEX CATALYTIC SUBUNIT SEC11"/>
    <property type="match status" value="1"/>
</dbReference>
<evidence type="ECO:0000313" key="15">
    <source>
        <dbReference type="Proteomes" id="UP001498398"/>
    </source>
</evidence>
<dbReference type="EC" id="3.4.21.89" evidence="4"/>
<evidence type="ECO:0000256" key="7">
    <source>
        <dbReference type="ARBA" id="ARBA00022692"/>
    </source>
</evidence>
<dbReference type="Proteomes" id="UP001498398">
    <property type="component" value="Unassembled WGS sequence"/>
</dbReference>
<dbReference type="InterPro" id="IPR001733">
    <property type="entry name" value="Peptidase_S26B"/>
</dbReference>
<reference evidence="14 15" key="1">
    <citation type="submission" date="2024-01" db="EMBL/GenBank/DDBJ databases">
        <title>A draft genome for the cacao thread blight pathogen Marasmiellus scandens.</title>
        <authorList>
            <person name="Baruah I.K."/>
            <person name="Leung J."/>
            <person name="Bukari Y."/>
            <person name="Amoako-Attah I."/>
            <person name="Meinhardt L.W."/>
            <person name="Bailey B.A."/>
            <person name="Cohen S.P."/>
        </authorList>
    </citation>
    <scope>NUCLEOTIDE SEQUENCE [LARGE SCALE GENOMIC DNA]</scope>
    <source>
        <strain evidence="14 15">GH-19</strain>
    </source>
</reference>
<keyword evidence="7" id="KW-0812">Transmembrane</keyword>
<sequence>MEPAFYRGDIIFLTNPSSSLYKTGDILVYRIPGKDIPIVHRVIEAHDSFSSTIVSDSGEGLWSEDAEPGLSHSSNSAISQQQMLTKGDNNPVDDLDLYEGLEWLEKKHIVGKVSGYIPYVGYITIYLVSARSIEARLWSSF</sequence>
<dbReference type="EMBL" id="JBANRG010000002">
    <property type="protein sequence ID" value="KAK7470127.1"/>
    <property type="molecule type" value="Genomic_DNA"/>
</dbReference>
<dbReference type="CDD" id="cd06530">
    <property type="entry name" value="S26_SPase_I"/>
    <property type="match status" value="1"/>
</dbReference>
<evidence type="ECO:0000256" key="11">
    <source>
        <dbReference type="ARBA" id="ARBA00023136"/>
    </source>
</evidence>
<name>A0ABR1K0M1_9AGAR</name>
<comment type="catalytic activity">
    <reaction evidence="1">
        <text>Cleavage of hydrophobic, N-terminal signal or leader sequences from secreted and periplasmic proteins.</text>
        <dbReference type="EC" id="3.4.21.89"/>
    </reaction>
</comment>
<dbReference type="PANTHER" id="PTHR10806:SF6">
    <property type="entry name" value="SIGNAL PEPTIDASE COMPLEX CATALYTIC SUBUNIT SEC11"/>
    <property type="match status" value="1"/>
</dbReference>
<evidence type="ECO:0000256" key="1">
    <source>
        <dbReference type="ARBA" id="ARBA00000677"/>
    </source>
</evidence>
<dbReference type="InterPro" id="IPR019533">
    <property type="entry name" value="Peptidase_S26"/>
</dbReference>
<keyword evidence="10" id="KW-1133">Transmembrane helix</keyword>
<evidence type="ECO:0000256" key="8">
    <source>
        <dbReference type="ARBA" id="ARBA00022824"/>
    </source>
</evidence>
<evidence type="ECO:0000256" key="2">
    <source>
        <dbReference type="ARBA" id="ARBA00004648"/>
    </source>
</evidence>
<evidence type="ECO:0000256" key="13">
    <source>
        <dbReference type="ARBA" id="ARBA00047037"/>
    </source>
</evidence>
<comment type="subcellular location">
    <subcellularLocation>
        <location evidence="2">Endoplasmic reticulum membrane</location>
        <topology evidence="2">Single-pass type II membrane protein</topology>
    </subcellularLocation>
</comment>
<evidence type="ECO:0000256" key="4">
    <source>
        <dbReference type="ARBA" id="ARBA00013208"/>
    </source>
</evidence>
<dbReference type="SUPFAM" id="SSF51306">
    <property type="entry name" value="LexA/Signal peptidase"/>
    <property type="match status" value="1"/>
</dbReference>
<evidence type="ECO:0000256" key="9">
    <source>
        <dbReference type="ARBA" id="ARBA00022968"/>
    </source>
</evidence>
<keyword evidence="14" id="KW-0378">Hydrolase</keyword>